<dbReference type="InterPro" id="IPR016039">
    <property type="entry name" value="Thiolase-like"/>
</dbReference>
<dbReference type="EMBL" id="JAGSMN010000365">
    <property type="protein sequence ID" value="MBR7674660.1"/>
    <property type="molecule type" value="Genomic_DNA"/>
</dbReference>
<dbReference type="PANTHER" id="PTHR11712:SF347">
    <property type="entry name" value="BETA KETOACYL-ACYL CARRIER PROTEIN SYNTHASE"/>
    <property type="match status" value="1"/>
</dbReference>
<feature type="domain" description="Ketosynthase family 3 (KS3)" evidence="5">
    <location>
        <begin position="3"/>
        <end position="416"/>
    </location>
</feature>
<keyword evidence="7" id="KW-1185">Reference proteome</keyword>
<comment type="caution">
    <text evidence="6">The sequence shown here is derived from an EMBL/GenBank/DDBJ whole genome shotgun (WGS) entry which is preliminary data.</text>
</comment>
<protein>
    <submittedName>
        <fullName evidence="6">Beta-ketoacyl-[acyl-carrier-protein] synthase family protein</fullName>
    </submittedName>
</protein>
<name>A0A8T4ITB0_9ACTN</name>
<reference evidence="6" key="1">
    <citation type="submission" date="2021-04" db="EMBL/GenBank/DDBJ databases">
        <title>Sequencing of actinobacteria type strains.</title>
        <authorList>
            <person name="Nguyen G.-S."/>
            <person name="Wentzel A."/>
        </authorList>
    </citation>
    <scope>NUCLEOTIDE SEQUENCE</scope>
    <source>
        <strain evidence="6">DSM 42095</strain>
    </source>
</reference>
<dbReference type="NCBIfam" id="NF005589">
    <property type="entry name" value="PRK07314.1"/>
    <property type="match status" value="1"/>
</dbReference>
<evidence type="ECO:0000313" key="7">
    <source>
        <dbReference type="Proteomes" id="UP000675554"/>
    </source>
</evidence>
<evidence type="ECO:0000256" key="1">
    <source>
        <dbReference type="ARBA" id="ARBA00008467"/>
    </source>
</evidence>
<dbReference type="Proteomes" id="UP000675554">
    <property type="component" value="Unassembled WGS sequence"/>
</dbReference>
<evidence type="ECO:0000259" key="5">
    <source>
        <dbReference type="PROSITE" id="PS52004"/>
    </source>
</evidence>
<dbReference type="GO" id="GO:0004315">
    <property type="term" value="F:3-oxoacyl-[acyl-carrier-protein] synthase activity"/>
    <property type="evidence" value="ECO:0007669"/>
    <property type="project" value="InterPro"/>
</dbReference>
<dbReference type="InterPro" id="IPR014031">
    <property type="entry name" value="Ketoacyl_synth_C"/>
</dbReference>
<dbReference type="CDD" id="cd00834">
    <property type="entry name" value="KAS_I_II"/>
    <property type="match status" value="1"/>
</dbReference>
<dbReference type="PANTHER" id="PTHR11712">
    <property type="entry name" value="POLYKETIDE SYNTHASE-RELATED"/>
    <property type="match status" value="1"/>
</dbReference>
<dbReference type="GO" id="GO:0030497">
    <property type="term" value="P:fatty acid elongation"/>
    <property type="evidence" value="ECO:0007669"/>
    <property type="project" value="UniProtKB-ARBA"/>
</dbReference>
<gene>
    <name evidence="6" type="ORF">KDA82_16860</name>
</gene>
<dbReference type="InterPro" id="IPR020841">
    <property type="entry name" value="PKS_Beta-ketoAc_synthase_dom"/>
</dbReference>
<dbReference type="InterPro" id="IPR000794">
    <property type="entry name" value="Beta-ketoacyl_synthase"/>
</dbReference>
<dbReference type="Pfam" id="PF02801">
    <property type="entry name" value="Ketoacyl-synt_C"/>
    <property type="match status" value="1"/>
</dbReference>
<dbReference type="SMART" id="SM00825">
    <property type="entry name" value="PKS_KS"/>
    <property type="match status" value="1"/>
</dbReference>
<dbReference type="Pfam" id="PF00109">
    <property type="entry name" value="ketoacyl-synt"/>
    <property type="match status" value="1"/>
</dbReference>
<evidence type="ECO:0000313" key="6">
    <source>
        <dbReference type="EMBL" id="MBR7674660.1"/>
    </source>
</evidence>
<dbReference type="PROSITE" id="PS52004">
    <property type="entry name" value="KS3_2"/>
    <property type="match status" value="1"/>
</dbReference>
<sequence length="417" mass="43166">MSGHDVAVTGLGLLTPAGIGVGDTWEGVRAGRSTATADPELAGLPVEFSCRLPDVDIDARLGRRLSRRVDRFSAMALIAAREAVADAGLGEPWHAEAEGREADWDPDRVAVLLGVGSNSLATYPEEFGRLNEERPDRVSPLALTRSVPNFAASEVSTDLGAAGPSMAISTACSSGAMALGTARSLIESGACDVVIAGGSESARAAMTAACFAQMRALSQRGDEPERASRPFDAERDGFVLGEGAGILVLERAEHARARSARVYARLTGFGASCDAYHVVAPRPDGEGIVGATRAALADSGWEPQDVGHINAHATSTRLNDRAEAHALHRLFGTPPPVTATKSVIGHSLGAAGAIEAATTVLSVHYGTIPPTANLDTLDEDIDLDVVTGKERGTWAPTALSNSFGFGGQNAVLAFEGP</sequence>
<keyword evidence="3" id="KW-0012">Acyltransferase</keyword>
<dbReference type="InterPro" id="IPR014030">
    <property type="entry name" value="Ketoacyl_synth_N"/>
</dbReference>
<dbReference type="PROSITE" id="PS00606">
    <property type="entry name" value="KS3_1"/>
    <property type="match status" value="1"/>
</dbReference>
<dbReference type="AlphaFoldDB" id="A0A8T4ITB0"/>
<evidence type="ECO:0000256" key="2">
    <source>
        <dbReference type="ARBA" id="ARBA00022679"/>
    </source>
</evidence>
<dbReference type="InterPro" id="IPR018201">
    <property type="entry name" value="Ketoacyl_synth_AS"/>
</dbReference>
<dbReference type="SUPFAM" id="SSF53901">
    <property type="entry name" value="Thiolase-like"/>
    <property type="match status" value="2"/>
</dbReference>
<accession>A0A8T4ITB0</accession>
<dbReference type="Gene3D" id="3.40.47.10">
    <property type="match status" value="2"/>
</dbReference>
<comment type="similarity">
    <text evidence="1 4">Belongs to the thiolase-like superfamily. Beta-ketoacyl-ACP synthases family.</text>
</comment>
<keyword evidence="2 4" id="KW-0808">Transferase</keyword>
<proteinExistence type="inferred from homology"/>
<organism evidence="6 7">
    <name type="scientific">Streptomyces daliensis</name>
    <dbReference type="NCBI Taxonomy" id="299421"/>
    <lineage>
        <taxon>Bacteria</taxon>
        <taxon>Bacillati</taxon>
        <taxon>Actinomycetota</taxon>
        <taxon>Actinomycetes</taxon>
        <taxon>Kitasatosporales</taxon>
        <taxon>Streptomycetaceae</taxon>
        <taxon>Streptomyces</taxon>
    </lineage>
</organism>
<dbReference type="FunFam" id="3.40.47.10:FF:000018">
    <property type="entry name" value="3-oxoacyl-[acyl-carrier-protein] synthase 2"/>
    <property type="match status" value="1"/>
</dbReference>
<dbReference type="FunFam" id="3.40.47.10:FF:000029">
    <property type="entry name" value="3-oxoacyl-[acyl-carrier-protein] synthase 1"/>
    <property type="match status" value="1"/>
</dbReference>
<evidence type="ECO:0000256" key="3">
    <source>
        <dbReference type="ARBA" id="ARBA00023315"/>
    </source>
</evidence>
<evidence type="ECO:0000256" key="4">
    <source>
        <dbReference type="RuleBase" id="RU003694"/>
    </source>
</evidence>